<dbReference type="AlphaFoldDB" id="A0A919TZR0"/>
<dbReference type="EMBL" id="BOMY01000055">
    <property type="protein sequence ID" value="GIF26152.1"/>
    <property type="molecule type" value="Genomic_DNA"/>
</dbReference>
<feature type="compositionally biased region" description="Low complexity" evidence="1">
    <location>
        <begin position="39"/>
        <end position="59"/>
    </location>
</feature>
<keyword evidence="2" id="KW-0732">Signal</keyword>
<sequence>MVIFRARRTLIGLAVVAALAGGCSSGEDTSTSAVPEFVPPSATADTSASAPARTEAGPATPTPSIKPKPTTGKPQPNVTWTPTSKPSKPKPVPAATTVKPGEAQKNIKENAFCSPIGGLGYTKAKKKLTCILKPGDERSLWRVA</sequence>
<keyword evidence="4" id="KW-1185">Reference proteome</keyword>
<evidence type="ECO:0000313" key="3">
    <source>
        <dbReference type="EMBL" id="GIF26152.1"/>
    </source>
</evidence>
<dbReference type="RefSeq" id="WP_203813930.1">
    <property type="nucleotide sequence ID" value="NZ_BOMY01000055.1"/>
</dbReference>
<proteinExistence type="predicted"/>
<dbReference type="PROSITE" id="PS51257">
    <property type="entry name" value="PROKAR_LIPOPROTEIN"/>
    <property type="match status" value="1"/>
</dbReference>
<comment type="caution">
    <text evidence="3">The sequence shown here is derived from an EMBL/GenBank/DDBJ whole genome shotgun (WGS) entry which is preliminary data.</text>
</comment>
<reference evidence="3" key="1">
    <citation type="submission" date="2021-01" db="EMBL/GenBank/DDBJ databases">
        <title>Whole genome shotgun sequence of Actinoplanes tereljensis NBRC 105297.</title>
        <authorList>
            <person name="Komaki H."/>
            <person name="Tamura T."/>
        </authorList>
    </citation>
    <scope>NUCLEOTIDE SEQUENCE</scope>
    <source>
        <strain evidence="3">NBRC 105297</strain>
    </source>
</reference>
<dbReference type="Proteomes" id="UP000623608">
    <property type="component" value="Unassembled WGS sequence"/>
</dbReference>
<accession>A0A919TZR0</accession>
<organism evidence="3 4">
    <name type="scientific">Paractinoplanes tereljensis</name>
    <dbReference type="NCBI Taxonomy" id="571912"/>
    <lineage>
        <taxon>Bacteria</taxon>
        <taxon>Bacillati</taxon>
        <taxon>Actinomycetota</taxon>
        <taxon>Actinomycetes</taxon>
        <taxon>Micromonosporales</taxon>
        <taxon>Micromonosporaceae</taxon>
        <taxon>Paractinoplanes</taxon>
    </lineage>
</organism>
<feature type="compositionally biased region" description="Low complexity" evidence="1">
    <location>
        <begin position="67"/>
        <end position="86"/>
    </location>
</feature>
<evidence type="ECO:0000313" key="4">
    <source>
        <dbReference type="Proteomes" id="UP000623608"/>
    </source>
</evidence>
<feature type="signal peptide" evidence="2">
    <location>
        <begin position="1"/>
        <end position="20"/>
    </location>
</feature>
<gene>
    <name evidence="3" type="ORF">Ate02nite_88820</name>
</gene>
<evidence type="ECO:0000256" key="1">
    <source>
        <dbReference type="SAM" id="MobiDB-lite"/>
    </source>
</evidence>
<protein>
    <submittedName>
        <fullName evidence="3">Uncharacterized protein</fullName>
    </submittedName>
</protein>
<feature type="chain" id="PRO_5039554985" evidence="2">
    <location>
        <begin position="21"/>
        <end position="144"/>
    </location>
</feature>
<feature type="region of interest" description="Disordered" evidence="1">
    <location>
        <begin position="24"/>
        <end position="109"/>
    </location>
</feature>
<evidence type="ECO:0000256" key="2">
    <source>
        <dbReference type="SAM" id="SignalP"/>
    </source>
</evidence>
<name>A0A919TZR0_9ACTN</name>